<accession>A0A6A6E7U2</accession>
<name>A0A6A6E7U2_9PEZI</name>
<evidence type="ECO:0000313" key="12">
    <source>
        <dbReference type="Proteomes" id="UP000800200"/>
    </source>
</evidence>
<dbReference type="Proteomes" id="UP000800200">
    <property type="component" value="Unassembled WGS sequence"/>
</dbReference>
<dbReference type="InterPro" id="IPR034193">
    <property type="entry name" value="PCSK9_ProteinaseK-like"/>
</dbReference>
<sequence>MRTTLAFAALLASCATVIAAPTKGDGFIGQNHAEEHESGGQEYVVLFNSSEATPPNAQDILKRVSLSEDHDDVRYTFNNSVFHGFVANMKTHCIDALNAMADVAHVEQAADIQSFITQRKGAPWGLQRISNAAGASGSDKDQGFTYSYDATDDTKLGAGVDVYIIDTGVRTSHAVFGGRAKQGFSFSSAATDGDGHGTHVAGTAAGTKFGVASGANVYAVKVLGDNGSGSSADTVAGMNWVINMHNERKKQPGFVGSIMSMSWGLQGIAKTVDDIVVGATQAGIHVSVAAGNDGKDACQSTPSHNGGANSAVVTVGSINIQNQISSFSNTGSCVDIYAPGENIVSSWSTGDNIINFLSGTSMACPHVTGVMAYMIAQDTSLGQDPAKLKAKLLQTARSNAITGNADSGDQKKLLSNGVDAGLQRLVKDWVVVDPEDDIAMPQEKRTVSGSVASWAKELVGLEVGKRWQLHSRDAQLRY</sequence>
<feature type="active site" description="Charge relay system" evidence="6">
    <location>
        <position position="166"/>
    </location>
</feature>
<dbReference type="InterPro" id="IPR010259">
    <property type="entry name" value="S8pro/Inhibitor_I9"/>
</dbReference>
<evidence type="ECO:0000256" key="7">
    <source>
        <dbReference type="RuleBase" id="RU003355"/>
    </source>
</evidence>
<dbReference type="PANTHER" id="PTHR43806:SF11">
    <property type="entry name" value="CEREVISIN-RELATED"/>
    <property type="match status" value="1"/>
</dbReference>
<dbReference type="OrthoDB" id="206201at2759"/>
<dbReference type="InterPro" id="IPR015500">
    <property type="entry name" value="Peptidase_S8_subtilisin-rel"/>
</dbReference>
<evidence type="ECO:0000256" key="8">
    <source>
        <dbReference type="SAM" id="SignalP"/>
    </source>
</evidence>
<dbReference type="Pfam" id="PF00082">
    <property type="entry name" value="Peptidase_S8"/>
    <property type="match status" value="1"/>
</dbReference>
<dbReference type="InterPro" id="IPR023828">
    <property type="entry name" value="Peptidase_S8_Ser-AS"/>
</dbReference>
<evidence type="ECO:0000256" key="2">
    <source>
        <dbReference type="ARBA" id="ARBA00022670"/>
    </source>
</evidence>
<proteinExistence type="inferred from homology"/>
<dbReference type="Gene3D" id="3.40.50.200">
    <property type="entry name" value="Peptidase S8/S53 domain"/>
    <property type="match status" value="1"/>
</dbReference>
<reference evidence="11" key="1">
    <citation type="journal article" date="2020" name="Stud. Mycol.">
        <title>101 Dothideomycetes genomes: a test case for predicting lifestyles and emergence of pathogens.</title>
        <authorList>
            <person name="Haridas S."/>
            <person name="Albert R."/>
            <person name="Binder M."/>
            <person name="Bloem J."/>
            <person name="Labutti K."/>
            <person name="Salamov A."/>
            <person name="Andreopoulos B."/>
            <person name="Baker S."/>
            <person name="Barry K."/>
            <person name="Bills G."/>
            <person name="Bluhm B."/>
            <person name="Cannon C."/>
            <person name="Castanera R."/>
            <person name="Culley D."/>
            <person name="Daum C."/>
            <person name="Ezra D."/>
            <person name="Gonzalez J."/>
            <person name="Henrissat B."/>
            <person name="Kuo A."/>
            <person name="Liang C."/>
            <person name="Lipzen A."/>
            <person name="Lutzoni F."/>
            <person name="Magnuson J."/>
            <person name="Mondo S."/>
            <person name="Nolan M."/>
            <person name="Ohm R."/>
            <person name="Pangilinan J."/>
            <person name="Park H.-J."/>
            <person name="Ramirez L."/>
            <person name="Alfaro M."/>
            <person name="Sun H."/>
            <person name="Tritt A."/>
            <person name="Yoshinaga Y."/>
            <person name="Zwiers L.-H."/>
            <person name="Turgeon B."/>
            <person name="Goodwin S."/>
            <person name="Spatafora J."/>
            <person name="Crous P."/>
            <person name="Grigoriev I."/>
        </authorList>
    </citation>
    <scope>NUCLEOTIDE SEQUENCE</scope>
    <source>
        <strain evidence="11">CBS 207.26</strain>
    </source>
</reference>
<dbReference type="PROSITE" id="PS00136">
    <property type="entry name" value="SUBTILASE_ASP"/>
    <property type="match status" value="1"/>
</dbReference>
<keyword evidence="2 6" id="KW-0645">Protease</keyword>
<dbReference type="InterPro" id="IPR022398">
    <property type="entry name" value="Peptidase_S8_His-AS"/>
</dbReference>
<evidence type="ECO:0000259" key="10">
    <source>
        <dbReference type="Pfam" id="PF05922"/>
    </source>
</evidence>
<evidence type="ECO:0000256" key="1">
    <source>
        <dbReference type="ARBA" id="ARBA00011073"/>
    </source>
</evidence>
<keyword evidence="5 6" id="KW-0720">Serine protease</keyword>
<dbReference type="PRINTS" id="PR00723">
    <property type="entry name" value="SUBTILISIN"/>
</dbReference>
<evidence type="ECO:0000256" key="3">
    <source>
        <dbReference type="ARBA" id="ARBA00022729"/>
    </source>
</evidence>
<dbReference type="CDD" id="cd04077">
    <property type="entry name" value="Peptidases_S8_PCSK9_ProteinaseK_like"/>
    <property type="match status" value="1"/>
</dbReference>
<feature type="domain" description="Peptidase S8/S53" evidence="9">
    <location>
        <begin position="157"/>
        <end position="402"/>
    </location>
</feature>
<evidence type="ECO:0000256" key="4">
    <source>
        <dbReference type="ARBA" id="ARBA00022801"/>
    </source>
</evidence>
<comment type="similarity">
    <text evidence="1 6 7">Belongs to the peptidase S8 family.</text>
</comment>
<keyword evidence="3 8" id="KW-0732">Signal</keyword>
<feature type="active site" description="Charge relay system" evidence="6">
    <location>
        <position position="361"/>
    </location>
</feature>
<gene>
    <name evidence="11" type="ORF">K469DRAFT_125597</name>
</gene>
<dbReference type="Pfam" id="PF05922">
    <property type="entry name" value="Inhibitor_I9"/>
    <property type="match status" value="1"/>
</dbReference>
<dbReference type="PANTHER" id="PTHR43806">
    <property type="entry name" value="PEPTIDASE S8"/>
    <property type="match status" value="1"/>
</dbReference>
<feature type="chain" id="PRO_5025496266" evidence="8">
    <location>
        <begin position="20"/>
        <end position="478"/>
    </location>
</feature>
<dbReference type="FunFam" id="3.40.50.200:FF:000007">
    <property type="entry name" value="Subtilisin-like serine protease"/>
    <property type="match status" value="1"/>
</dbReference>
<evidence type="ECO:0000256" key="6">
    <source>
        <dbReference type="PROSITE-ProRule" id="PRU01240"/>
    </source>
</evidence>
<dbReference type="InterPro" id="IPR036852">
    <property type="entry name" value="Peptidase_S8/S53_dom_sf"/>
</dbReference>
<dbReference type="PROSITE" id="PS00137">
    <property type="entry name" value="SUBTILASE_HIS"/>
    <property type="match status" value="1"/>
</dbReference>
<dbReference type="InterPro" id="IPR050131">
    <property type="entry name" value="Peptidase_S8_subtilisin-like"/>
</dbReference>
<evidence type="ECO:0000256" key="5">
    <source>
        <dbReference type="ARBA" id="ARBA00022825"/>
    </source>
</evidence>
<dbReference type="EMBL" id="ML994628">
    <property type="protein sequence ID" value="KAF2187203.1"/>
    <property type="molecule type" value="Genomic_DNA"/>
</dbReference>
<dbReference type="PROSITE" id="PS00138">
    <property type="entry name" value="SUBTILASE_SER"/>
    <property type="match status" value="1"/>
</dbReference>
<evidence type="ECO:0000259" key="9">
    <source>
        <dbReference type="Pfam" id="PF00082"/>
    </source>
</evidence>
<dbReference type="InterPro" id="IPR023827">
    <property type="entry name" value="Peptidase_S8_Asp-AS"/>
</dbReference>
<protein>
    <submittedName>
        <fullName evidence="11">Oryzin</fullName>
    </submittedName>
</protein>
<evidence type="ECO:0000313" key="11">
    <source>
        <dbReference type="EMBL" id="KAF2187203.1"/>
    </source>
</evidence>
<dbReference type="AlphaFoldDB" id="A0A6A6E7U2"/>
<organism evidence="11 12">
    <name type="scientific">Zopfia rhizophila CBS 207.26</name>
    <dbReference type="NCBI Taxonomy" id="1314779"/>
    <lineage>
        <taxon>Eukaryota</taxon>
        <taxon>Fungi</taxon>
        <taxon>Dikarya</taxon>
        <taxon>Ascomycota</taxon>
        <taxon>Pezizomycotina</taxon>
        <taxon>Dothideomycetes</taxon>
        <taxon>Dothideomycetes incertae sedis</taxon>
        <taxon>Zopfiaceae</taxon>
        <taxon>Zopfia</taxon>
    </lineage>
</organism>
<dbReference type="GO" id="GO:0006508">
    <property type="term" value="P:proteolysis"/>
    <property type="evidence" value="ECO:0007669"/>
    <property type="project" value="UniProtKB-KW"/>
</dbReference>
<keyword evidence="12" id="KW-1185">Reference proteome</keyword>
<feature type="domain" description="Inhibitor I9" evidence="10">
    <location>
        <begin position="43"/>
        <end position="108"/>
    </location>
</feature>
<keyword evidence="4 6" id="KW-0378">Hydrolase</keyword>
<dbReference type="PROSITE" id="PS51892">
    <property type="entry name" value="SUBTILASE"/>
    <property type="match status" value="1"/>
</dbReference>
<dbReference type="GO" id="GO:0004252">
    <property type="term" value="F:serine-type endopeptidase activity"/>
    <property type="evidence" value="ECO:0007669"/>
    <property type="project" value="UniProtKB-UniRule"/>
</dbReference>
<dbReference type="SUPFAM" id="SSF52743">
    <property type="entry name" value="Subtilisin-like"/>
    <property type="match status" value="1"/>
</dbReference>
<feature type="active site" description="Charge relay system" evidence="6">
    <location>
        <position position="196"/>
    </location>
</feature>
<feature type="signal peptide" evidence="8">
    <location>
        <begin position="1"/>
        <end position="19"/>
    </location>
</feature>
<dbReference type="InterPro" id="IPR000209">
    <property type="entry name" value="Peptidase_S8/S53_dom"/>
</dbReference>